<reference evidence="4 5" key="1">
    <citation type="submission" date="2018-08" db="EMBL/GenBank/DDBJ databases">
        <title>Actinomadura jelena sp. nov., a novel Actinomycete isolated from soil in Chad.</title>
        <authorList>
            <person name="Shi L."/>
        </authorList>
    </citation>
    <scope>NUCLEOTIDE SEQUENCE [LARGE SCALE GENOMIC DNA]</scope>
    <source>
        <strain evidence="4 5">NEAU-G17</strain>
    </source>
</reference>
<dbReference type="AlphaFoldDB" id="A0A372JAW0"/>
<evidence type="ECO:0000256" key="2">
    <source>
        <dbReference type="ARBA" id="ARBA00033753"/>
    </source>
</evidence>
<keyword evidence="1" id="KW-0949">S-adenosyl-L-methionine</keyword>
<dbReference type="EMBL" id="QURH01001002">
    <property type="protein sequence ID" value="RFU37153.1"/>
    <property type="molecule type" value="Genomic_DNA"/>
</dbReference>
<protein>
    <submittedName>
        <fullName evidence="4">tRNA (N6-threonylcarbamoyladenosine(37)-N6)-methyltransferase TrmO</fullName>
    </submittedName>
</protein>
<dbReference type="GO" id="GO:0008168">
    <property type="term" value="F:methyltransferase activity"/>
    <property type="evidence" value="ECO:0007669"/>
    <property type="project" value="UniProtKB-KW"/>
</dbReference>
<accession>A0A372JAW0</accession>
<keyword evidence="4" id="KW-0808">Transferase</keyword>
<evidence type="ECO:0000259" key="3">
    <source>
        <dbReference type="PROSITE" id="PS51668"/>
    </source>
</evidence>
<evidence type="ECO:0000313" key="5">
    <source>
        <dbReference type="Proteomes" id="UP000261811"/>
    </source>
</evidence>
<dbReference type="Proteomes" id="UP000261811">
    <property type="component" value="Unassembled WGS sequence"/>
</dbReference>
<proteinExistence type="inferred from homology"/>
<dbReference type="PROSITE" id="PS51668">
    <property type="entry name" value="TSAA_2"/>
    <property type="match status" value="1"/>
</dbReference>
<dbReference type="PANTHER" id="PTHR12818">
    <property type="entry name" value="TRNA (ADENINE(37)-N6)-METHYLTRANSFERASE"/>
    <property type="match status" value="1"/>
</dbReference>
<keyword evidence="4" id="KW-0489">Methyltransferase</keyword>
<dbReference type="OrthoDB" id="9804309at2"/>
<evidence type="ECO:0000256" key="1">
    <source>
        <dbReference type="ARBA" id="ARBA00022691"/>
    </source>
</evidence>
<dbReference type="Pfam" id="PF01980">
    <property type="entry name" value="TrmO_N"/>
    <property type="match status" value="1"/>
</dbReference>
<name>A0A372JAW0_9ACTN</name>
<sequence>MTPRAILRPSCSTERTGRLFGNGAKSLHENTLRLIGRVESSLADRADAPRQPDEGAPDAWLVFDERYAPALADLTAGTDVLLLTWLDRADRDTLAVHPRGDATRPVTGVFATRSPDRPNPIGLHEVHILAVDGPRVHVRNLEALDGTPVLDIKPLLTPDR</sequence>
<dbReference type="InterPro" id="IPR036413">
    <property type="entry name" value="YaeB-like_sf"/>
</dbReference>
<dbReference type="InterPro" id="IPR036414">
    <property type="entry name" value="YaeB_N_sf"/>
</dbReference>
<evidence type="ECO:0000313" key="4">
    <source>
        <dbReference type="EMBL" id="RFU37153.1"/>
    </source>
</evidence>
<gene>
    <name evidence="4" type="primary">tsaA</name>
    <name evidence="4" type="ORF">DZF91_34395</name>
</gene>
<dbReference type="InterPro" id="IPR023370">
    <property type="entry name" value="TrmO-like_N"/>
</dbReference>
<dbReference type="CDD" id="cd09281">
    <property type="entry name" value="UPF0066"/>
    <property type="match status" value="1"/>
</dbReference>
<dbReference type="NCBIfam" id="TIGR00104">
    <property type="entry name" value="tRNA_TsaA"/>
    <property type="match status" value="1"/>
</dbReference>
<dbReference type="Gene3D" id="2.40.30.70">
    <property type="entry name" value="YaeB-like"/>
    <property type="match status" value="1"/>
</dbReference>
<organism evidence="4 5">
    <name type="scientific">Actinomadura logoneensis</name>
    <dbReference type="NCBI Taxonomy" id="2293572"/>
    <lineage>
        <taxon>Bacteria</taxon>
        <taxon>Bacillati</taxon>
        <taxon>Actinomycetota</taxon>
        <taxon>Actinomycetes</taxon>
        <taxon>Streptosporangiales</taxon>
        <taxon>Thermomonosporaceae</taxon>
        <taxon>Actinomadura</taxon>
    </lineage>
</organism>
<dbReference type="InterPro" id="IPR040372">
    <property type="entry name" value="YaeB-like"/>
</dbReference>
<dbReference type="InterPro" id="IPR023368">
    <property type="entry name" value="UPF0066_cons_site"/>
</dbReference>
<dbReference type="PANTHER" id="PTHR12818:SF0">
    <property type="entry name" value="TRNA (ADENINE(37)-N6)-METHYLTRANSFERASE"/>
    <property type="match status" value="1"/>
</dbReference>
<dbReference type="PROSITE" id="PS01318">
    <property type="entry name" value="TSAA_1"/>
    <property type="match status" value="1"/>
</dbReference>
<dbReference type="GO" id="GO:0032259">
    <property type="term" value="P:methylation"/>
    <property type="evidence" value="ECO:0007669"/>
    <property type="project" value="UniProtKB-KW"/>
</dbReference>
<comment type="caution">
    <text evidence="4">The sequence shown here is derived from an EMBL/GenBank/DDBJ whole genome shotgun (WGS) entry which is preliminary data.</text>
</comment>
<keyword evidence="5" id="KW-1185">Reference proteome</keyword>
<dbReference type="SUPFAM" id="SSF118196">
    <property type="entry name" value="YaeB-like"/>
    <property type="match status" value="1"/>
</dbReference>
<comment type="similarity">
    <text evidence="2">Belongs to the tRNA methyltransferase O family.</text>
</comment>
<feature type="domain" description="TsaA-like" evidence="3">
    <location>
        <begin position="32"/>
        <end position="160"/>
    </location>
</feature>